<keyword evidence="4 7" id="KW-0813">Transport</keyword>
<reference evidence="9 10" key="1">
    <citation type="submission" date="2018-11" db="EMBL/GenBank/DDBJ databases">
        <title>Genomic Encyclopedia of Type Strains, Phase IV (KMG-IV): sequencing the most valuable type-strain genomes for metagenomic binning, comparative biology and taxonomic classification.</title>
        <authorList>
            <person name="Goeker M."/>
        </authorList>
    </citation>
    <scope>NUCLEOTIDE SEQUENCE [LARGE SCALE GENOMIC DNA]</scope>
    <source>
        <strain evidence="9 10">DSM 29158</strain>
    </source>
</reference>
<evidence type="ECO:0000256" key="1">
    <source>
        <dbReference type="ARBA" id="ARBA00004496"/>
    </source>
</evidence>
<dbReference type="PANTHER" id="PTHR42930">
    <property type="entry name" value="PHOSPHATE-SPECIFIC TRANSPORT SYSTEM ACCESSORY PROTEIN PHOU"/>
    <property type="match status" value="1"/>
</dbReference>
<dbReference type="GO" id="GO:0045936">
    <property type="term" value="P:negative regulation of phosphate metabolic process"/>
    <property type="evidence" value="ECO:0007669"/>
    <property type="project" value="InterPro"/>
</dbReference>
<evidence type="ECO:0000256" key="4">
    <source>
        <dbReference type="ARBA" id="ARBA00022448"/>
    </source>
</evidence>
<comment type="subcellular location">
    <subcellularLocation>
        <location evidence="1 7">Cytoplasm</location>
    </subcellularLocation>
</comment>
<dbReference type="Gene3D" id="1.20.58.220">
    <property type="entry name" value="Phosphate transport system protein phou homolog 2, domain 2"/>
    <property type="match status" value="1"/>
</dbReference>
<dbReference type="NCBIfam" id="TIGR02135">
    <property type="entry name" value="phoU_full"/>
    <property type="match status" value="1"/>
</dbReference>
<dbReference type="GO" id="GO:0006817">
    <property type="term" value="P:phosphate ion transport"/>
    <property type="evidence" value="ECO:0007669"/>
    <property type="project" value="UniProtKB-KW"/>
</dbReference>
<evidence type="ECO:0000256" key="6">
    <source>
        <dbReference type="ARBA" id="ARBA00022592"/>
    </source>
</evidence>
<dbReference type="SUPFAM" id="SSF109755">
    <property type="entry name" value="PhoU-like"/>
    <property type="match status" value="1"/>
</dbReference>
<keyword evidence="5 7" id="KW-0963">Cytoplasm</keyword>
<comment type="subunit">
    <text evidence="3 7">Homodimer.</text>
</comment>
<dbReference type="AlphaFoldDB" id="A0A3N5CFS9"/>
<evidence type="ECO:0000256" key="2">
    <source>
        <dbReference type="ARBA" id="ARBA00008107"/>
    </source>
</evidence>
<comment type="function">
    <text evidence="7">Plays a role in the regulation of phosphate uptake.</text>
</comment>
<dbReference type="PIRSF" id="PIRSF003107">
    <property type="entry name" value="PhoU"/>
    <property type="match status" value="1"/>
</dbReference>
<dbReference type="InterPro" id="IPR038078">
    <property type="entry name" value="PhoU-like_sf"/>
</dbReference>
<dbReference type="InterPro" id="IPR028366">
    <property type="entry name" value="PhoU"/>
</dbReference>
<proteinExistence type="inferred from homology"/>
<dbReference type="GO" id="GO:0030643">
    <property type="term" value="P:intracellular phosphate ion homeostasis"/>
    <property type="evidence" value="ECO:0007669"/>
    <property type="project" value="InterPro"/>
</dbReference>
<comment type="similarity">
    <text evidence="2 7">Belongs to the PhoU family.</text>
</comment>
<dbReference type="InterPro" id="IPR026022">
    <property type="entry name" value="PhoU_dom"/>
</dbReference>
<dbReference type="GO" id="GO:0005737">
    <property type="term" value="C:cytoplasm"/>
    <property type="evidence" value="ECO:0007669"/>
    <property type="project" value="UniProtKB-SubCell"/>
</dbReference>
<keyword evidence="10" id="KW-1185">Reference proteome</keyword>
<keyword evidence="6 7" id="KW-0592">Phosphate transport</keyword>
<dbReference type="PANTHER" id="PTHR42930:SF3">
    <property type="entry name" value="PHOSPHATE-SPECIFIC TRANSPORT SYSTEM ACCESSORY PROTEIN PHOU"/>
    <property type="match status" value="1"/>
</dbReference>
<dbReference type="EMBL" id="RKRK01000002">
    <property type="protein sequence ID" value="RPF58105.1"/>
    <property type="molecule type" value="Genomic_DNA"/>
</dbReference>
<protein>
    <recommendedName>
        <fullName evidence="7">Phosphate-specific transport system accessory protein PhoU</fullName>
    </recommendedName>
</protein>
<dbReference type="Proteomes" id="UP000277108">
    <property type="component" value="Unassembled WGS sequence"/>
</dbReference>
<evidence type="ECO:0000256" key="3">
    <source>
        <dbReference type="ARBA" id="ARBA00011738"/>
    </source>
</evidence>
<evidence type="ECO:0000313" key="9">
    <source>
        <dbReference type="EMBL" id="RPF58105.1"/>
    </source>
</evidence>
<evidence type="ECO:0000259" key="8">
    <source>
        <dbReference type="Pfam" id="PF01895"/>
    </source>
</evidence>
<evidence type="ECO:0000313" key="10">
    <source>
        <dbReference type="Proteomes" id="UP000277108"/>
    </source>
</evidence>
<sequence>MIIRKKYEGQLQDLHELVIDIGVKSYNQVDNAVDTLNDDSPDRAREIIEIDQEINLLERRINDDAISLIMKQQPVATDLRVIISSIKIANDLERIADNASNIAEVRKRVRISDEYLLMKLRTMEKLALLMLADVHHASENDDVVLLNEIIMRDSDIDELFRDIINSSKLIDNDPFVSNQANLVAKYLERIGDHICNIAESVYYIKTGTRFEMQEEI</sequence>
<accession>A0A3N5CFS9</accession>
<comment type="caution">
    <text evidence="9">The sequence shown here is derived from an EMBL/GenBank/DDBJ whole genome shotgun (WGS) entry which is preliminary data.</text>
</comment>
<organism evidence="9 10">
    <name type="scientific">Abyssicoccus albus</name>
    <dbReference type="NCBI Taxonomy" id="1817405"/>
    <lineage>
        <taxon>Bacteria</taxon>
        <taxon>Bacillati</taxon>
        <taxon>Bacillota</taxon>
        <taxon>Bacilli</taxon>
        <taxon>Bacillales</taxon>
        <taxon>Abyssicoccaceae</taxon>
    </lineage>
</organism>
<feature type="domain" description="PhoU" evidence="8">
    <location>
        <begin position="120"/>
        <end position="201"/>
    </location>
</feature>
<evidence type="ECO:0000256" key="7">
    <source>
        <dbReference type="PIRNR" id="PIRNR003107"/>
    </source>
</evidence>
<dbReference type="Pfam" id="PF01895">
    <property type="entry name" value="PhoU"/>
    <property type="match status" value="2"/>
</dbReference>
<evidence type="ECO:0000256" key="5">
    <source>
        <dbReference type="ARBA" id="ARBA00022490"/>
    </source>
</evidence>
<dbReference type="FunFam" id="1.20.58.220:FF:000004">
    <property type="entry name" value="Phosphate-specific transport system accessory protein PhoU"/>
    <property type="match status" value="1"/>
</dbReference>
<name>A0A3N5CFS9_9BACL</name>
<gene>
    <name evidence="9" type="ORF">EDD62_0743</name>
</gene>
<feature type="domain" description="PhoU" evidence="8">
    <location>
        <begin position="21"/>
        <end position="104"/>
    </location>
</feature>